<proteinExistence type="predicted"/>
<feature type="signal peptide" evidence="1">
    <location>
        <begin position="1"/>
        <end position="30"/>
    </location>
</feature>
<dbReference type="InterPro" id="IPR037066">
    <property type="entry name" value="Plug_dom_sf"/>
</dbReference>
<evidence type="ECO:0000256" key="1">
    <source>
        <dbReference type="SAM" id="SignalP"/>
    </source>
</evidence>
<dbReference type="SUPFAM" id="SSF56935">
    <property type="entry name" value="Porins"/>
    <property type="match status" value="1"/>
</dbReference>
<name>A0ABT2CZU3_9BURK</name>
<dbReference type="Gene3D" id="2.170.130.10">
    <property type="entry name" value="TonB-dependent receptor, plug domain"/>
    <property type="match status" value="1"/>
</dbReference>
<dbReference type="Proteomes" id="UP001204621">
    <property type="component" value="Unassembled WGS sequence"/>
</dbReference>
<gene>
    <name evidence="4" type="ORF">NX778_15065</name>
</gene>
<dbReference type="InterPro" id="IPR012910">
    <property type="entry name" value="Plug_dom"/>
</dbReference>
<dbReference type="RefSeq" id="WP_258812582.1">
    <property type="nucleotide sequence ID" value="NZ_JANUGU010000005.1"/>
</dbReference>
<evidence type="ECO:0000259" key="2">
    <source>
        <dbReference type="Pfam" id="PF07715"/>
    </source>
</evidence>
<reference evidence="4 5" key="1">
    <citation type="submission" date="2022-08" db="EMBL/GenBank/DDBJ databases">
        <title>Reclassification of Massilia species as members of the genera Telluria, Duganella, Pseudoduganella, Mokoshia gen. nov. and Zemynaea gen. nov. using orthogonal and non-orthogonal genome-based approaches.</title>
        <authorList>
            <person name="Bowman J.P."/>
        </authorList>
    </citation>
    <scope>NUCLEOTIDE SEQUENCE [LARGE SCALE GENOMIC DNA]</scope>
    <source>
        <strain evidence="4 5">JCM 31606</strain>
    </source>
</reference>
<dbReference type="InterPro" id="IPR051321">
    <property type="entry name" value="PHA/PHB_synthase"/>
</dbReference>
<dbReference type="PANTHER" id="PTHR36837">
    <property type="entry name" value="POLY(3-HYDROXYALKANOATE) POLYMERASE SUBUNIT PHAC"/>
    <property type="match status" value="1"/>
</dbReference>
<organism evidence="4 5">
    <name type="scientific">Massilia terrae</name>
    <dbReference type="NCBI Taxonomy" id="1811224"/>
    <lineage>
        <taxon>Bacteria</taxon>
        <taxon>Pseudomonadati</taxon>
        <taxon>Pseudomonadota</taxon>
        <taxon>Betaproteobacteria</taxon>
        <taxon>Burkholderiales</taxon>
        <taxon>Oxalobacteraceae</taxon>
        <taxon>Telluria group</taxon>
        <taxon>Massilia</taxon>
    </lineage>
</organism>
<feature type="chain" id="PRO_5046198260" evidence="1">
    <location>
        <begin position="31"/>
        <end position="1016"/>
    </location>
</feature>
<dbReference type="Pfam" id="PF07715">
    <property type="entry name" value="Plug"/>
    <property type="match status" value="1"/>
</dbReference>
<evidence type="ECO:0000313" key="4">
    <source>
        <dbReference type="EMBL" id="MCS0659389.1"/>
    </source>
</evidence>
<dbReference type="Pfam" id="PF25183">
    <property type="entry name" value="OMP_b-brl_4"/>
    <property type="match status" value="1"/>
</dbReference>
<keyword evidence="5" id="KW-1185">Reference proteome</keyword>
<accession>A0ABT2CZU3</accession>
<dbReference type="Gene3D" id="2.60.40.1120">
    <property type="entry name" value="Carboxypeptidase-like, regulatory domain"/>
    <property type="match status" value="1"/>
</dbReference>
<evidence type="ECO:0000259" key="3">
    <source>
        <dbReference type="Pfam" id="PF25183"/>
    </source>
</evidence>
<protein>
    <submittedName>
        <fullName evidence="4">TonB-dependent receptor</fullName>
    </submittedName>
</protein>
<comment type="caution">
    <text evidence="4">The sequence shown here is derived from an EMBL/GenBank/DDBJ whole genome shotgun (WGS) entry which is preliminary data.</text>
</comment>
<feature type="domain" description="TonB-dependent receptor plug" evidence="2">
    <location>
        <begin position="136"/>
        <end position="229"/>
    </location>
</feature>
<feature type="domain" description="TonB-dependent transporter Oar-like beta-barrel" evidence="3">
    <location>
        <begin position="337"/>
        <end position="598"/>
    </location>
</feature>
<dbReference type="PANTHER" id="PTHR36837:SF2">
    <property type="entry name" value="POLY(3-HYDROXYALKANOATE) POLYMERASE SUBUNIT PHAC"/>
    <property type="match status" value="1"/>
</dbReference>
<sequence length="1016" mass="110075">MLRKTVVARALSIAFSTAAMTAAVMHPAHAQSNAAGTVYGKVAPGAATSVQIRNTDTNQQRTVQVDASGAFTATALLPGHYRATLQGGSLNGRTSDTDVIAGQGSEFVFGEQAVARVEVSGRRSRIDVTNATNGATFTSRELEKLPVAHNIDAIIQLAPNTTRSDPTYAAGHSIGGGSPSENAYYINGFPVTNPLTQLGASELPFGAIATAEIKTGGYGVDFGRSIGGVVNVTGKSGTNNWEAGALYSTIPAKWRSKPKDAYYPVIGVATSAATDGKLRIRNEDNTRSQQQYGAYVGGPIIKDKLFMFVAGERTKTDVADVIGGSTSTTLAVNGFRRYHTNLDRYYTKFDWNITDDHRLEYTSFGDTPDTNTSYYSYNYTTRATGTTPTSSIHTKNNAANGAEVQMLRYTGTLTEDFTVSGQYGVMKSKHIYEPAGYNPALALISAPKEAQAPGLNYNSGQTLTGTIPFSGANDQVKSFRLDLEYKLGSHTLRGGIDNNKIESLNAGDAYAGGALWTYGLNTDPTKAVPVAGGTIPAIAGYGGLAAKGFYVGKTIYSTVSSAYAGQTAQYLEDRWQATKNVLVSIGIRNEGFYNANQDHAKYIDQKHSYLPRANAVWDVNGDSSFKVFGSAGRYSVPIPTQVALRGANGSLNTTQYFVYTGTDANGQPTGLTQITNPLSANNEFGQAKDPKTLAAIDLKPSYQDEITLGFERAWSPDLNFGAKFTYRTLKSTIDDFCDQRPFDKYAAAHNINESNYGGFNCASFNPGTDNDFLVDYAGTMSNYTRVHLSAADLGFEKAERKYTALDLFLEHPYRNGWYGKVNYTWSRDKGNTEGQTLSDTNTGQADVSATMAWDYPEIMKGANGLLPNDRTHQIKAYGWYDLTTEWTVGGNLDIESGRPMGCIGKNPNPNPGSPNYSAEHYCLGAGNYTTNVFTPRGSLGRYGWTKTLDMNIVYKPTFFKGLSIKLDAFNVTNSQPMIKRLEQYNSGTNRSSTYGGVLYYADPRSFKLTAEYNHKF</sequence>
<keyword evidence="1" id="KW-0732">Signal</keyword>
<keyword evidence="4" id="KW-0675">Receptor</keyword>
<dbReference type="EMBL" id="JANUGU010000005">
    <property type="protein sequence ID" value="MCS0659389.1"/>
    <property type="molecule type" value="Genomic_DNA"/>
</dbReference>
<dbReference type="InterPro" id="IPR057601">
    <property type="entry name" value="Oar-like_b-barrel"/>
</dbReference>
<evidence type="ECO:0000313" key="5">
    <source>
        <dbReference type="Proteomes" id="UP001204621"/>
    </source>
</evidence>